<evidence type="ECO:0000313" key="2">
    <source>
        <dbReference type="Proteomes" id="UP000326936"/>
    </source>
</evidence>
<evidence type="ECO:0008006" key="3">
    <source>
        <dbReference type="Google" id="ProtNLM"/>
    </source>
</evidence>
<evidence type="ECO:0000313" key="1">
    <source>
        <dbReference type="EMBL" id="QFT26513.1"/>
    </source>
</evidence>
<dbReference type="KEGG" id="vaq:FIV01_08735"/>
<proteinExistence type="predicted"/>
<name>A0A5P9CKP4_9VIBR</name>
<keyword evidence="2" id="KW-1185">Reference proteome</keyword>
<dbReference type="EMBL" id="CP045350">
    <property type="protein sequence ID" value="QFT26513.1"/>
    <property type="molecule type" value="Genomic_DNA"/>
</dbReference>
<sequence>MSKWVWVYTICAFTGLGVWFLPLLMPSSTDTTAEEVIIPSIDFQQKNGPLNLHVDNTQLVKELAQKLRLELGESIQHVEIQIGLEDFRQYLRQQYQDNTDSLFRSVIRQAFPTYAESIFANLSLMEEYESWLLAEMKTLLGMTFEQKQVAIWAKRRELFASDAEIIWSAELAEREQRMADTQKSIELLNHAYDMEINQRLYALKATIETNFSEQVGGNILSPAMLASTFFSLDSVQQDLEKMSPYERSQQLASIRRDLGFSERQIEKAALKDEKNELRWQVGYQYMGERQVLLDSLTGEELDTELNRLRISYFGDEASTLEKEEQQGFYRFKRPRVYGRN</sequence>
<reference evidence="1 2" key="1">
    <citation type="submission" date="2019-10" db="EMBL/GenBank/DDBJ databases">
        <title>Complete genome sequence of Vibrio sp. strain THAF100, isolated from non-filtered water from the water column of tank 6 of a marine aquarium containing stony-coral fragments. Water maintained at 26 degree C.</title>
        <authorList>
            <person name="Ruckert C."/>
            <person name="Franco A."/>
            <person name="Kalinowski J."/>
            <person name="Glaeser S."/>
        </authorList>
    </citation>
    <scope>NUCLEOTIDE SEQUENCE [LARGE SCALE GENOMIC DNA]</scope>
    <source>
        <strain evidence="1 2">THAF100</strain>
    </source>
</reference>
<dbReference type="OrthoDB" id="318927at2"/>
<accession>A0A5P9CKP4</accession>
<dbReference type="RefSeq" id="WP_152430644.1">
    <property type="nucleotide sequence ID" value="NZ_CBCSDK010000004.1"/>
</dbReference>
<dbReference type="AlphaFoldDB" id="A0A5P9CKP4"/>
<gene>
    <name evidence="1" type="ORF">FIV01_08735</name>
</gene>
<dbReference type="Proteomes" id="UP000326936">
    <property type="component" value="Chromosome"/>
</dbReference>
<protein>
    <recommendedName>
        <fullName evidence="3">Lipase modulator</fullName>
    </recommendedName>
</protein>
<organism evidence="1 2">
    <name type="scientific">Vibrio aquimaris</name>
    <dbReference type="NCBI Taxonomy" id="2587862"/>
    <lineage>
        <taxon>Bacteria</taxon>
        <taxon>Pseudomonadati</taxon>
        <taxon>Pseudomonadota</taxon>
        <taxon>Gammaproteobacteria</taxon>
        <taxon>Vibrionales</taxon>
        <taxon>Vibrionaceae</taxon>
        <taxon>Vibrio</taxon>
    </lineage>
</organism>